<dbReference type="PANTHER" id="PTHR43840:SF15">
    <property type="entry name" value="MITOCHONDRIAL METAL TRANSPORTER 1-RELATED"/>
    <property type="match status" value="1"/>
</dbReference>
<evidence type="ECO:0000256" key="5">
    <source>
        <dbReference type="ARBA" id="ARBA00022989"/>
    </source>
</evidence>
<evidence type="ECO:0000256" key="4">
    <source>
        <dbReference type="ARBA" id="ARBA00022692"/>
    </source>
</evidence>
<dbReference type="InterPro" id="IPR050291">
    <property type="entry name" value="CDF_Transporter"/>
</dbReference>
<evidence type="ECO:0000256" key="1">
    <source>
        <dbReference type="ARBA" id="ARBA00004141"/>
    </source>
</evidence>
<dbReference type="SUPFAM" id="SSF161111">
    <property type="entry name" value="Cation efflux protein transmembrane domain-like"/>
    <property type="match status" value="1"/>
</dbReference>
<keyword evidence="5 7" id="KW-1133">Transmembrane helix</keyword>
<dbReference type="NCBIfam" id="TIGR01297">
    <property type="entry name" value="CDF"/>
    <property type="match status" value="1"/>
</dbReference>
<dbReference type="InterPro" id="IPR036837">
    <property type="entry name" value="Cation_efflux_CTD_sf"/>
</dbReference>
<feature type="domain" description="Cation efflux protein transmembrane" evidence="8">
    <location>
        <begin position="13"/>
        <end position="207"/>
    </location>
</feature>
<dbReference type="Gene3D" id="3.30.70.1350">
    <property type="entry name" value="Cation efflux protein, cytoplasmic domain"/>
    <property type="match status" value="1"/>
</dbReference>
<comment type="subcellular location">
    <subcellularLocation>
        <location evidence="1">Membrane</location>
        <topology evidence="1">Multi-pass membrane protein</topology>
    </subcellularLocation>
</comment>
<dbReference type="SUPFAM" id="SSF160240">
    <property type="entry name" value="Cation efflux protein cytoplasmic domain-like"/>
    <property type="match status" value="1"/>
</dbReference>
<feature type="transmembrane region" description="Helical" evidence="7">
    <location>
        <begin position="84"/>
        <end position="106"/>
    </location>
</feature>
<evidence type="ECO:0000256" key="7">
    <source>
        <dbReference type="SAM" id="Phobius"/>
    </source>
</evidence>
<keyword evidence="4 7" id="KW-0812">Transmembrane</keyword>
<evidence type="ECO:0000313" key="11">
    <source>
        <dbReference type="Proteomes" id="UP000632377"/>
    </source>
</evidence>
<evidence type="ECO:0000256" key="2">
    <source>
        <dbReference type="ARBA" id="ARBA00008114"/>
    </source>
</evidence>
<dbReference type="RefSeq" id="WP_202750231.1">
    <property type="nucleotide sequence ID" value="NZ_JAESWC010000014.1"/>
</dbReference>
<name>A0ABS1TDN1_9CLOT</name>
<protein>
    <submittedName>
        <fullName evidence="10">Cation transporter</fullName>
    </submittedName>
</protein>
<feature type="transmembrane region" description="Helical" evidence="7">
    <location>
        <begin position="12"/>
        <end position="30"/>
    </location>
</feature>
<dbReference type="InterPro" id="IPR027470">
    <property type="entry name" value="Cation_efflux_CTD"/>
</dbReference>
<feature type="domain" description="Cation efflux protein cytoplasmic" evidence="9">
    <location>
        <begin position="213"/>
        <end position="287"/>
    </location>
</feature>
<evidence type="ECO:0000313" key="10">
    <source>
        <dbReference type="EMBL" id="MBL4937483.1"/>
    </source>
</evidence>
<feature type="transmembrane region" description="Helical" evidence="7">
    <location>
        <begin position="185"/>
        <end position="207"/>
    </location>
</feature>
<dbReference type="EMBL" id="JAESWC010000014">
    <property type="protein sequence ID" value="MBL4937483.1"/>
    <property type="molecule type" value="Genomic_DNA"/>
</dbReference>
<evidence type="ECO:0000259" key="9">
    <source>
        <dbReference type="Pfam" id="PF16916"/>
    </source>
</evidence>
<gene>
    <name evidence="10" type="ORF">JK636_17320</name>
</gene>
<sequence length="299" mass="32970">MTTQNFKKIKQVLWIILFANLAVALLKIIIGSSIKSASMTADGFHSLTDGSSNIVGLIGISLASKPVDEDHPYGHKKFETLSGLFIAGMLLFIGGKIVFTAIGRFVNPVAPQITIESLITLAVTLAINIFVSTYEYKQGKNLNSYILISDSLHTRSDIYVSIGVIFTLICVKLGLPAIIDPIASLVVSGFIFHASYEIFSSAGGILVDKAVIDTSKVKEIALEFEEVKGVHKIRSRGSENEMYVDMHILIEPKMSVEKSHELIHLLEKKMQKEINQNLQVTVHIEPFYNKSETANSLKF</sequence>
<accession>A0ABS1TDN1</accession>
<dbReference type="InterPro" id="IPR027469">
    <property type="entry name" value="Cation_efflux_TMD_sf"/>
</dbReference>
<evidence type="ECO:0000256" key="3">
    <source>
        <dbReference type="ARBA" id="ARBA00022448"/>
    </source>
</evidence>
<dbReference type="PANTHER" id="PTHR43840">
    <property type="entry name" value="MITOCHONDRIAL METAL TRANSPORTER 1-RELATED"/>
    <property type="match status" value="1"/>
</dbReference>
<organism evidence="10 11">
    <name type="scientific">Clostridium rhizosphaerae</name>
    <dbReference type="NCBI Taxonomy" id="2803861"/>
    <lineage>
        <taxon>Bacteria</taxon>
        <taxon>Bacillati</taxon>
        <taxon>Bacillota</taxon>
        <taxon>Clostridia</taxon>
        <taxon>Eubacteriales</taxon>
        <taxon>Clostridiaceae</taxon>
        <taxon>Clostridium</taxon>
    </lineage>
</organism>
<proteinExistence type="inferred from homology"/>
<dbReference type="Gene3D" id="1.20.1510.10">
    <property type="entry name" value="Cation efflux protein transmembrane domain"/>
    <property type="match status" value="1"/>
</dbReference>
<feature type="transmembrane region" description="Helical" evidence="7">
    <location>
        <begin position="158"/>
        <end position="179"/>
    </location>
</feature>
<keyword evidence="3" id="KW-0813">Transport</keyword>
<feature type="transmembrane region" description="Helical" evidence="7">
    <location>
        <begin position="118"/>
        <end position="137"/>
    </location>
</feature>
<reference evidence="10 11" key="1">
    <citation type="submission" date="2021-01" db="EMBL/GenBank/DDBJ databases">
        <title>Genome public.</title>
        <authorList>
            <person name="Liu C."/>
            <person name="Sun Q."/>
        </authorList>
    </citation>
    <scope>NUCLEOTIDE SEQUENCE [LARGE SCALE GENOMIC DNA]</scope>
    <source>
        <strain evidence="10 11">YIM B02515</strain>
    </source>
</reference>
<dbReference type="InterPro" id="IPR002524">
    <property type="entry name" value="Cation_efflux"/>
</dbReference>
<dbReference type="Pfam" id="PF16916">
    <property type="entry name" value="ZT_dimer"/>
    <property type="match status" value="1"/>
</dbReference>
<evidence type="ECO:0000259" key="8">
    <source>
        <dbReference type="Pfam" id="PF01545"/>
    </source>
</evidence>
<keyword evidence="6 7" id="KW-0472">Membrane</keyword>
<dbReference type="Proteomes" id="UP000632377">
    <property type="component" value="Unassembled WGS sequence"/>
</dbReference>
<comment type="caution">
    <text evidence="10">The sequence shown here is derived from an EMBL/GenBank/DDBJ whole genome shotgun (WGS) entry which is preliminary data.</text>
</comment>
<dbReference type="InterPro" id="IPR058533">
    <property type="entry name" value="Cation_efflux_TM"/>
</dbReference>
<evidence type="ECO:0000256" key="6">
    <source>
        <dbReference type="ARBA" id="ARBA00023136"/>
    </source>
</evidence>
<dbReference type="Pfam" id="PF01545">
    <property type="entry name" value="Cation_efflux"/>
    <property type="match status" value="1"/>
</dbReference>
<comment type="similarity">
    <text evidence="2">Belongs to the cation diffusion facilitator (CDF) transporter (TC 2.A.4) family.</text>
</comment>
<keyword evidence="11" id="KW-1185">Reference proteome</keyword>